<dbReference type="OrthoDB" id="9798835at2"/>
<evidence type="ECO:0000256" key="1">
    <source>
        <dbReference type="ARBA" id="ARBA00023015"/>
    </source>
</evidence>
<sequence length="103" mass="11553">MANGAAAIQALGDPTRREIFERISKCPLAVVEIAENLPISRPAVSQHLKVLKDVGLVRVRRNGTRHLYYADPKGVEIMRKYLDRLWERALTSLKTFSEGGEGH</sequence>
<accession>A0A4V3JDI3</accession>
<dbReference type="InterPro" id="IPR051081">
    <property type="entry name" value="HTH_MetalResp_TranReg"/>
</dbReference>
<evidence type="ECO:0000256" key="3">
    <source>
        <dbReference type="ARBA" id="ARBA00023163"/>
    </source>
</evidence>
<dbReference type="AlphaFoldDB" id="A0A4V3JDI3"/>
<keyword evidence="6" id="KW-1185">Reference proteome</keyword>
<dbReference type="EMBL" id="RQET01000007">
    <property type="protein sequence ID" value="TGK10155.1"/>
    <property type="molecule type" value="Genomic_DNA"/>
</dbReference>
<evidence type="ECO:0000313" key="6">
    <source>
        <dbReference type="Proteomes" id="UP000298458"/>
    </source>
</evidence>
<keyword evidence="1" id="KW-0805">Transcription regulation</keyword>
<keyword evidence="3" id="KW-0804">Transcription</keyword>
<dbReference type="InterPro" id="IPR011991">
    <property type="entry name" value="ArsR-like_HTH"/>
</dbReference>
<evidence type="ECO:0000313" key="5">
    <source>
        <dbReference type="EMBL" id="TGK10155.1"/>
    </source>
</evidence>
<evidence type="ECO:0000259" key="4">
    <source>
        <dbReference type="PROSITE" id="PS50987"/>
    </source>
</evidence>
<dbReference type="Pfam" id="PF12840">
    <property type="entry name" value="HTH_20"/>
    <property type="match status" value="1"/>
</dbReference>
<evidence type="ECO:0000256" key="2">
    <source>
        <dbReference type="ARBA" id="ARBA00023125"/>
    </source>
</evidence>
<dbReference type="PRINTS" id="PR00778">
    <property type="entry name" value="HTHARSR"/>
</dbReference>
<dbReference type="SUPFAM" id="SSF46785">
    <property type="entry name" value="Winged helix' DNA-binding domain"/>
    <property type="match status" value="1"/>
</dbReference>
<dbReference type="InterPro" id="IPR001845">
    <property type="entry name" value="HTH_ArsR_DNA-bd_dom"/>
</dbReference>
<dbReference type="Proteomes" id="UP000298458">
    <property type="component" value="Unassembled WGS sequence"/>
</dbReference>
<dbReference type="SMART" id="SM00418">
    <property type="entry name" value="HTH_ARSR"/>
    <property type="match status" value="1"/>
</dbReference>
<feature type="domain" description="HTH arsR-type" evidence="4">
    <location>
        <begin position="1"/>
        <end position="89"/>
    </location>
</feature>
<dbReference type="NCBIfam" id="NF033788">
    <property type="entry name" value="HTH_metalloreg"/>
    <property type="match status" value="1"/>
</dbReference>
<dbReference type="PROSITE" id="PS50987">
    <property type="entry name" value="HTH_ARSR_2"/>
    <property type="match status" value="1"/>
</dbReference>
<dbReference type="GO" id="GO:0003700">
    <property type="term" value="F:DNA-binding transcription factor activity"/>
    <property type="evidence" value="ECO:0007669"/>
    <property type="project" value="InterPro"/>
</dbReference>
<dbReference type="GO" id="GO:0003677">
    <property type="term" value="F:DNA binding"/>
    <property type="evidence" value="ECO:0007669"/>
    <property type="project" value="UniProtKB-KW"/>
</dbReference>
<dbReference type="InterPro" id="IPR036388">
    <property type="entry name" value="WH-like_DNA-bd_sf"/>
</dbReference>
<proteinExistence type="predicted"/>
<comment type="caution">
    <text evidence="5">The sequence shown here is derived from an EMBL/GenBank/DDBJ whole genome shotgun (WGS) entry which is preliminary data.</text>
</comment>
<keyword evidence="2" id="KW-0238">DNA-binding</keyword>
<dbReference type="InterPro" id="IPR036390">
    <property type="entry name" value="WH_DNA-bd_sf"/>
</dbReference>
<dbReference type="PANTHER" id="PTHR33154">
    <property type="entry name" value="TRANSCRIPTIONAL REGULATOR, ARSR FAMILY"/>
    <property type="match status" value="1"/>
</dbReference>
<organism evidence="5 6">
    <name type="scientific">Leptospira fletcheri</name>
    <dbReference type="NCBI Taxonomy" id="2484981"/>
    <lineage>
        <taxon>Bacteria</taxon>
        <taxon>Pseudomonadati</taxon>
        <taxon>Spirochaetota</taxon>
        <taxon>Spirochaetia</taxon>
        <taxon>Leptospirales</taxon>
        <taxon>Leptospiraceae</taxon>
        <taxon>Leptospira</taxon>
    </lineage>
</organism>
<dbReference type="CDD" id="cd00090">
    <property type="entry name" value="HTH_ARSR"/>
    <property type="match status" value="1"/>
</dbReference>
<dbReference type="RefSeq" id="WP_135768041.1">
    <property type="nucleotide sequence ID" value="NZ_RQET01000007.1"/>
</dbReference>
<gene>
    <name evidence="5" type="ORF">EHO60_09880</name>
</gene>
<dbReference type="PANTHER" id="PTHR33154:SF33">
    <property type="entry name" value="TRANSCRIPTIONAL REPRESSOR SDPR"/>
    <property type="match status" value="1"/>
</dbReference>
<dbReference type="Gene3D" id="1.10.10.10">
    <property type="entry name" value="Winged helix-like DNA-binding domain superfamily/Winged helix DNA-binding domain"/>
    <property type="match status" value="1"/>
</dbReference>
<protein>
    <submittedName>
        <fullName evidence="5">ArsR family transcriptional regulator</fullName>
    </submittedName>
</protein>
<reference evidence="5" key="1">
    <citation type="journal article" date="2019" name="PLoS Negl. Trop. Dis.">
        <title>Revisiting the worldwide diversity of Leptospira species in the environment.</title>
        <authorList>
            <person name="Vincent A.T."/>
            <person name="Schiettekatte O."/>
            <person name="Bourhy P."/>
            <person name="Veyrier F.J."/>
            <person name="Picardeau M."/>
        </authorList>
    </citation>
    <scope>NUCLEOTIDE SEQUENCE [LARGE SCALE GENOMIC DNA]</scope>
    <source>
        <strain evidence="5">SSW15</strain>
    </source>
</reference>
<name>A0A4V3JDI3_9LEPT</name>